<dbReference type="EMBL" id="FNHO01000002">
    <property type="protein sequence ID" value="SDM11841.1"/>
    <property type="molecule type" value="Genomic_DNA"/>
</dbReference>
<protein>
    <submittedName>
        <fullName evidence="2">HEAT repeat</fullName>
    </submittedName>
</protein>
<evidence type="ECO:0000313" key="4">
    <source>
        <dbReference type="Proteomes" id="UP000182276"/>
    </source>
</evidence>
<evidence type="ECO:0000313" key="1">
    <source>
        <dbReference type="EMBL" id="AJE16143.1"/>
    </source>
</evidence>
<sequence length="319" mass="33858">MKTYDDPLLQDIATNLTSSDPGIRRVAVLELVDSGEPEAAELLILALNDPDPSVRQEAAKVVDEFDAADIADALIAALQDSDEVVRNAAAHALADLKDPAVALPLLEALAGSDDPFVVAGILRALKPLRHPQAQAPALVRMQHADPGVRREAVAVIGWLKQPANLPALIERAQHDDDADVRRAATGALVYAAPEQVGPALIGILRDEHWQVRVEAAVSIGKLDYQAALQPLVEATHDSFWQVREKAVDALGKLGAVGAIPALGVCARDPMSNLRKAAIGALGAIAHNDGRPFVELAMDDPDPDVRKLARWAMSKLDAAA</sequence>
<dbReference type="InterPro" id="IPR004155">
    <property type="entry name" value="PBS_lyase_HEAT"/>
</dbReference>
<dbReference type="PANTHER" id="PTHR12697:SF5">
    <property type="entry name" value="DEOXYHYPUSINE HYDROXYLASE"/>
    <property type="match status" value="1"/>
</dbReference>
<dbReference type="Proteomes" id="UP000182276">
    <property type="component" value="Unassembled WGS sequence"/>
</dbReference>
<dbReference type="SUPFAM" id="SSF48371">
    <property type="entry name" value="ARM repeat"/>
    <property type="match status" value="1"/>
</dbReference>
<dbReference type="Pfam" id="PF13646">
    <property type="entry name" value="HEAT_2"/>
    <property type="match status" value="2"/>
</dbReference>
<dbReference type="PANTHER" id="PTHR12697">
    <property type="entry name" value="PBS LYASE HEAT-LIKE PROTEIN"/>
    <property type="match status" value="1"/>
</dbReference>
<dbReference type="InterPro" id="IPR011989">
    <property type="entry name" value="ARM-like"/>
</dbReference>
<dbReference type="Gene3D" id="1.25.10.10">
    <property type="entry name" value="Leucine-rich Repeat Variant"/>
    <property type="match status" value="2"/>
</dbReference>
<proteinExistence type="predicted"/>
<gene>
    <name evidence="1" type="ORF">CL52_14285</name>
    <name evidence="2" type="ORF">SAMN05660875_102336</name>
</gene>
<evidence type="ECO:0000313" key="3">
    <source>
        <dbReference type="Proteomes" id="UP000031271"/>
    </source>
</evidence>
<reference evidence="3" key="1">
    <citation type="submission" date="2014-03" db="EMBL/GenBank/DDBJ databases">
        <title>Complete genome of Pseudomonas balearica DSM 6083T, a sewage water isolate from an enrichment with 2-methylnaphthalene.</title>
        <authorList>
            <person name="Salva-Serra F."/>
            <person name="Jaen-Luchoro D."/>
            <person name="Busquets A."/>
            <person name="Pena A."/>
            <person name="Gomila M."/>
            <person name="Bosch R."/>
            <person name="Nogales B."/>
            <person name="Garcia-Valdes E."/>
            <person name="Lalucat J."/>
            <person name="Bennasar A."/>
        </authorList>
    </citation>
    <scope>NUCLEOTIDE SEQUENCE [LARGE SCALE GENOMIC DNA]</scope>
    <source>
        <strain evidence="3">DSM 6083</strain>
    </source>
</reference>
<dbReference type="AlphaFoldDB" id="A0A8D3Y2P0"/>
<dbReference type="SMART" id="SM00567">
    <property type="entry name" value="EZ_HEAT"/>
    <property type="match status" value="8"/>
</dbReference>
<reference evidence="1 3" key="3">
    <citation type="journal article" name="Genome Announc.">
        <title>Complete Genome Sequence of Pseudomonas balearica DSM 6083T.</title>
        <authorList>
            <person name="Bennasar-Figueras A."/>
            <person name="Salva-Serra F."/>
            <person name="Jaen-Luchoro D."/>
            <person name="Segui C."/>
            <person name="Aliaga F."/>
            <person name="Busquets A."/>
            <person name="Gomila M."/>
            <person name="Moore E.R."/>
            <person name="Lalucat J."/>
        </authorList>
    </citation>
    <scope>NUCLEOTIDE SEQUENCE [LARGE SCALE GENOMIC DNA]</scope>
    <source>
        <strain evidence="3">DSM 6083</strain>
        <strain evidence="1">DSM6083</strain>
    </source>
</reference>
<dbReference type="KEGG" id="pbm:CL52_14285"/>
<reference evidence="2 4" key="2">
    <citation type="submission" date="2016-10" db="EMBL/GenBank/DDBJ databases">
        <authorList>
            <person name="Varghese N."/>
            <person name="Submissions S."/>
        </authorList>
    </citation>
    <scope>NUCLEOTIDE SEQUENCE [LARGE SCALE GENOMIC DNA]</scope>
    <source>
        <strain evidence="2 4">DSM 6083</strain>
    </source>
</reference>
<dbReference type="GO" id="GO:0016491">
    <property type="term" value="F:oxidoreductase activity"/>
    <property type="evidence" value="ECO:0007669"/>
    <property type="project" value="TreeGrafter"/>
</dbReference>
<dbReference type="EMBL" id="CP007511">
    <property type="protein sequence ID" value="AJE16143.1"/>
    <property type="molecule type" value="Genomic_DNA"/>
</dbReference>
<dbReference type="RefSeq" id="WP_043221378.1">
    <property type="nucleotide sequence ID" value="NZ_CP007511.1"/>
</dbReference>
<organism evidence="1 3">
    <name type="scientific">Stutzerimonas balearica DSM 6083</name>
    <dbReference type="NCBI Taxonomy" id="1123016"/>
    <lineage>
        <taxon>Bacteria</taxon>
        <taxon>Pseudomonadati</taxon>
        <taxon>Pseudomonadota</taxon>
        <taxon>Gammaproteobacteria</taxon>
        <taxon>Pseudomonadales</taxon>
        <taxon>Pseudomonadaceae</taxon>
        <taxon>Stutzerimonas</taxon>
    </lineage>
</organism>
<accession>A0A8D3Y2P0</accession>
<keyword evidence="4" id="KW-1185">Reference proteome</keyword>
<name>A0A8D3Y2P0_9GAMM</name>
<dbReference type="InterPro" id="IPR016024">
    <property type="entry name" value="ARM-type_fold"/>
</dbReference>
<dbReference type="GeneID" id="77261069"/>
<dbReference type="Proteomes" id="UP000031271">
    <property type="component" value="Chromosome"/>
</dbReference>
<evidence type="ECO:0000313" key="2">
    <source>
        <dbReference type="EMBL" id="SDM11841.1"/>
    </source>
</evidence>